<reference evidence="1" key="2">
    <citation type="submission" date="2023-05" db="EMBL/GenBank/DDBJ databases">
        <authorList>
            <person name="Schelkunov M.I."/>
        </authorList>
    </citation>
    <scope>NUCLEOTIDE SEQUENCE</scope>
    <source>
        <strain evidence="1">Hsosn_3</strain>
        <tissue evidence="1">Leaf</tissue>
    </source>
</reference>
<comment type="caution">
    <text evidence="1">The sequence shown here is derived from an EMBL/GenBank/DDBJ whole genome shotgun (WGS) entry which is preliminary data.</text>
</comment>
<organism evidence="1 2">
    <name type="scientific">Heracleum sosnowskyi</name>
    <dbReference type="NCBI Taxonomy" id="360622"/>
    <lineage>
        <taxon>Eukaryota</taxon>
        <taxon>Viridiplantae</taxon>
        <taxon>Streptophyta</taxon>
        <taxon>Embryophyta</taxon>
        <taxon>Tracheophyta</taxon>
        <taxon>Spermatophyta</taxon>
        <taxon>Magnoliopsida</taxon>
        <taxon>eudicotyledons</taxon>
        <taxon>Gunneridae</taxon>
        <taxon>Pentapetalae</taxon>
        <taxon>asterids</taxon>
        <taxon>campanulids</taxon>
        <taxon>Apiales</taxon>
        <taxon>Apiaceae</taxon>
        <taxon>Apioideae</taxon>
        <taxon>apioid superclade</taxon>
        <taxon>Tordylieae</taxon>
        <taxon>Tordyliinae</taxon>
        <taxon>Heracleum</taxon>
    </lineage>
</organism>
<dbReference type="Proteomes" id="UP001237642">
    <property type="component" value="Unassembled WGS sequence"/>
</dbReference>
<name>A0AAD8MCP6_9APIA</name>
<evidence type="ECO:0000313" key="2">
    <source>
        <dbReference type="Proteomes" id="UP001237642"/>
    </source>
</evidence>
<gene>
    <name evidence="1" type="ORF">POM88_034119</name>
</gene>
<reference evidence="1" key="1">
    <citation type="submission" date="2023-02" db="EMBL/GenBank/DDBJ databases">
        <title>Genome of toxic invasive species Heracleum sosnowskyi carries increased number of genes despite the absence of recent whole-genome duplications.</title>
        <authorList>
            <person name="Schelkunov M."/>
            <person name="Shtratnikova V."/>
            <person name="Makarenko M."/>
            <person name="Klepikova A."/>
            <person name="Omelchenko D."/>
            <person name="Novikova G."/>
            <person name="Obukhova E."/>
            <person name="Bogdanov V."/>
            <person name="Penin A."/>
            <person name="Logacheva M."/>
        </authorList>
    </citation>
    <scope>NUCLEOTIDE SEQUENCE</scope>
    <source>
        <strain evidence="1">Hsosn_3</strain>
        <tissue evidence="1">Leaf</tissue>
    </source>
</reference>
<keyword evidence="2" id="KW-1185">Reference proteome</keyword>
<dbReference type="AlphaFoldDB" id="A0AAD8MCP6"/>
<accession>A0AAD8MCP6</accession>
<dbReference type="EMBL" id="JAUIZM010000008">
    <property type="protein sequence ID" value="KAK1368027.1"/>
    <property type="molecule type" value="Genomic_DNA"/>
</dbReference>
<sequence length="329" mass="37864">MMTGFLVLQKLRSLTEHIVNFLLEWVCVDKELRTTEDTFNFEVFSVHNIGDGIMLDFLPVFQIYFTSSEDIAVDDDYKFSKDDRIIEYHAHLKFWIQLKIFLLTKFMMRISSLNHLIHQKDGNGIYDEDDRISSIDNYGLISPGLQALGKGFSWSKNLVHEECDFVPKETRVVDFKRKSEKNKYLDEMISEVSAGTTMGRTLKTKLITFEGWNQCRSCITQCRKWSTDIVIVFMTDVDSTMIQPLKNLLDKIALGELHNGAILSVDIRQRPDSHARLTGPRILLHSKSSSQDTKKSRFELRGSIYSSGTTSTSSSISCLTSLKQYDQYF</sequence>
<protein>
    <submittedName>
        <fullName evidence="1">Uncharacterized protein</fullName>
    </submittedName>
</protein>
<evidence type="ECO:0000313" key="1">
    <source>
        <dbReference type="EMBL" id="KAK1368027.1"/>
    </source>
</evidence>
<proteinExistence type="predicted"/>